<evidence type="ECO:0000256" key="5">
    <source>
        <dbReference type="PROSITE-ProRule" id="PRU00302"/>
    </source>
</evidence>
<feature type="domain" description="Sushi" evidence="7">
    <location>
        <begin position="28"/>
        <end position="87"/>
    </location>
</feature>
<reference evidence="10" key="2">
    <citation type="submission" date="2025-04" db="UniProtKB">
        <authorList>
            <consortium name="RefSeq"/>
        </authorList>
    </citation>
    <scope>IDENTIFICATION</scope>
    <source>
        <tissue evidence="10">Brain</tissue>
    </source>
</reference>
<comment type="caution">
    <text evidence="5">Lacks conserved residue(s) required for the propagation of feature annotation.</text>
</comment>
<sequence length="207" mass="24182">MFTIRLFHRLWLFILWLNMDPSLQQNEVRCSNRREPNVYWWNVYWGQQISLGETVNYRCKEGYRSTDGTNQATCTRNGWSPDPLCQELVGCGTPPPLTDGDIKTTTKSQYRHNERVEYMCQNYYTMEGEPYRTCINGEWTGHVRCIEPCIVSEDDNRQHNITLKSSDNKYFAHDEIIEFRCIRGVPVGAVAMRQRCNSGVILLPSCH</sequence>
<dbReference type="PANTHER" id="PTHR45785">
    <property type="entry name" value="COMPLEMENT FACTOR H-RELATED"/>
    <property type="match status" value="1"/>
</dbReference>
<evidence type="ECO:0000256" key="3">
    <source>
        <dbReference type="ARBA" id="ARBA00022729"/>
    </source>
</evidence>
<comment type="subcellular location">
    <subcellularLocation>
        <location evidence="1">Virion</location>
    </subcellularLocation>
</comment>
<organism evidence="8 9">
    <name type="scientific">Lates calcarifer</name>
    <name type="common">Barramundi</name>
    <name type="synonym">Holocentrus calcarifer</name>
    <dbReference type="NCBI Taxonomy" id="8187"/>
    <lineage>
        <taxon>Eukaryota</taxon>
        <taxon>Metazoa</taxon>
        <taxon>Chordata</taxon>
        <taxon>Craniata</taxon>
        <taxon>Vertebrata</taxon>
        <taxon>Euteleostomi</taxon>
        <taxon>Actinopterygii</taxon>
        <taxon>Neopterygii</taxon>
        <taxon>Teleostei</taxon>
        <taxon>Neoteleostei</taxon>
        <taxon>Acanthomorphata</taxon>
        <taxon>Carangaria</taxon>
        <taxon>Carangaria incertae sedis</taxon>
        <taxon>Centropomidae</taxon>
        <taxon>Lates</taxon>
    </lineage>
</organism>
<evidence type="ECO:0000259" key="7">
    <source>
        <dbReference type="PROSITE" id="PS50923"/>
    </source>
</evidence>
<dbReference type="SMART" id="SM00032">
    <property type="entry name" value="CCP"/>
    <property type="match status" value="2"/>
</dbReference>
<evidence type="ECO:0000313" key="9">
    <source>
        <dbReference type="Proteomes" id="UP000314980"/>
    </source>
</evidence>
<evidence type="ECO:0000313" key="10">
    <source>
        <dbReference type="RefSeq" id="XP_050933060.1"/>
    </source>
</evidence>
<evidence type="ECO:0000256" key="2">
    <source>
        <dbReference type="ARBA" id="ARBA00022659"/>
    </source>
</evidence>
<dbReference type="Gene3D" id="2.10.70.10">
    <property type="entry name" value="Complement Module, domain 1"/>
    <property type="match status" value="3"/>
</dbReference>
<evidence type="ECO:0000256" key="6">
    <source>
        <dbReference type="SAM" id="SignalP"/>
    </source>
</evidence>
<dbReference type="AlphaFoldDB" id="A0A4W6F7C8"/>
<keyword evidence="3 6" id="KW-0732">Signal</keyword>
<evidence type="ECO:0000256" key="4">
    <source>
        <dbReference type="ARBA" id="ARBA00023157"/>
    </source>
</evidence>
<dbReference type="SUPFAM" id="SSF57535">
    <property type="entry name" value="Complement control module/SCR domain"/>
    <property type="match status" value="3"/>
</dbReference>
<feature type="disulfide bond" evidence="5">
    <location>
        <begin position="91"/>
        <end position="134"/>
    </location>
</feature>
<keyword evidence="2 5" id="KW-0768">Sushi</keyword>
<name>A0A4W6F7C8_LATCA</name>
<dbReference type="Proteomes" id="UP000314980">
    <property type="component" value="Unassembled WGS sequence"/>
</dbReference>
<dbReference type="Proteomes" id="UP000694890">
    <property type="component" value="Linkage group LG17"/>
</dbReference>
<dbReference type="GeneID" id="127139014"/>
<feature type="chain" id="PRO_5044613756" evidence="6">
    <location>
        <begin position="25"/>
        <end position="207"/>
    </location>
</feature>
<dbReference type="Pfam" id="PF00084">
    <property type="entry name" value="Sushi"/>
    <property type="match status" value="2"/>
</dbReference>
<protein>
    <submittedName>
        <fullName evidence="10">Complement factor H-related protein 4 isoform X2</fullName>
    </submittedName>
</protein>
<dbReference type="GeneTree" id="ENSGT00940000154386"/>
<dbReference type="Ensembl" id="ENSLCAT00010047480.1">
    <property type="protein sequence ID" value="ENSLCAP00010046366.1"/>
    <property type="gene ID" value="ENSLCAG00010021501.1"/>
</dbReference>
<gene>
    <name evidence="8 10" type="primary">LOC127139014</name>
</gene>
<dbReference type="PANTHER" id="PTHR45785:SF2">
    <property type="entry name" value="COMPLEMENT FACTOR H-RELATED"/>
    <property type="match status" value="1"/>
</dbReference>
<dbReference type="PROSITE" id="PS50923">
    <property type="entry name" value="SUSHI"/>
    <property type="match status" value="2"/>
</dbReference>
<dbReference type="InterPro" id="IPR051503">
    <property type="entry name" value="ComplSys_Reg/VirEntry_Med"/>
</dbReference>
<proteinExistence type="predicted"/>
<dbReference type="InterPro" id="IPR000436">
    <property type="entry name" value="Sushi_SCR_CCP_dom"/>
</dbReference>
<accession>A0A4W6F7C8</accession>
<dbReference type="CDD" id="cd00033">
    <property type="entry name" value="CCP"/>
    <property type="match status" value="2"/>
</dbReference>
<evidence type="ECO:0000313" key="8">
    <source>
        <dbReference type="Ensembl" id="ENSLCAP00010046366.1"/>
    </source>
</evidence>
<feature type="signal peptide" evidence="6">
    <location>
        <begin position="1"/>
        <end position="24"/>
    </location>
</feature>
<dbReference type="RefSeq" id="XP_050933060.1">
    <property type="nucleotide sequence ID" value="XM_051077103.1"/>
</dbReference>
<reference evidence="8" key="3">
    <citation type="submission" date="2025-05" db="UniProtKB">
        <authorList>
            <consortium name="Ensembl"/>
        </authorList>
    </citation>
    <scope>IDENTIFICATION</scope>
</reference>
<feature type="domain" description="Sushi" evidence="7">
    <location>
        <begin position="89"/>
        <end position="147"/>
    </location>
</feature>
<dbReference type="InterPro" id="IPR035976">
    <property type="entry name" value="Sushi/SCR/CCP_sf"/>
</dbReference>
<evidence type="ECO:0000256" key="1">
    <source>
        <dbReference type="ARBA" id="ARBA00004328"/>
    </source>
</evidence>
<dbReference type="GO" id="GO:0001851">
    <property type="term" value="F:complement component C3b binding"/>
    <property type="evidence" value="ECO:0007669"/>
    <property type="project" value="TreeGrafter"/>
</dbReference>
<keyword evidence="9" id="KW-1185">Reference proteome</keyword>
<keyword evidence="4 5" id="KW-1015">Disulfide bond</keyword>
<dbReference type="GO" id="GO:0005615">
    <property type="term" value="C:extracellular space"/>
    <property type="evidence" value="ECO:0007669"/>
    <property type="project" value="TreeGrafter"/>
</dbReference>
<reference evidence="9" key="1">
    <citation type="submission" date="2015-09" db="EMBL/GenBank/DDBJ databases">
        <authorList>
            <person name="Sai Rama Sridatta P."/>
        </authorList>
    </citation>
    <scope>NUCLEOTIDE SEQUENCE [LARGE SCALE GENOMIC DNA]</scope>
</reference>
<dbReference type="GO" id="GO:0006956">
    <property type="term" value="P:complement activation"/>
    <property type="evidence" value="ECO:0007669"/>
    <property type="project" value="TreeGrafter"/>
</dbReference>